<proteinExistence type="predicted"/>
<dbReference type="AlphaFoldDB" id="A0A7W5GFP9"/>
<gene>
    <name evidence="1" type="ORF">FHS07_001987</name>
</gene>
<dbReference type="RefSeq" id="WP_183419739.1">
    <property type="nucleotide sequence ID" value="NZ_JACHXY010000002.1"/>
</dbReference>
<protein>
    <submittedName>
        <fullName evidence="1">Putative transcriptional regulator</fullName>
    </submittedName>
</protein>
<evidence type="ECO:0000313" key="1">
    <source>
        <dbReference type="EMBL" id="MBB3158291.1"/>
    </source>
</evidence>
<organism evidence="1 2">
    <name type="scientific">Microbacterium proteolyticum</name>
    <dbReference type="NCBI Taxonomy" id="1572644"/>
    <lineage>
        <taxon>Bacteria</taxon>
        <taxon>Bacillati</taxon>
        <taxon>Actinomycetota</taxon>
        <taxon>Actinomycetes</taxon>
        <taxon>Micrococcales</taxon>
        <taxon>Microbacteriaceae</taxon>
        <taxon>Microbacterium</taxon>
    </lineage>
</organism>
<comment type="caution">
    <text evidence="1">The sequence shown here is derived from an EMBL/GenBank/DDBJ whole genome shotgun (WGS) entry which is preliminary data.</text>
</comment>
<dbReference type="Proteomes" id="UP000543579">
    <property type="component" value="Unassembled WGS sequence"/>
</dbReference>
<accession>A0A7W5GFP9</accession>
<sequence>MASGFEGIGDSIRAKAAELANEEAARRLAEIARERGLTSVDSLHLDAGSSTGVLTPDVQQIRSRANEMLRSDV</sequence>
<name>A0A7W5GFP9_9MICO</name>
<evidence type="ECO:0000313" key="2">
    <source>
        <dbReference type="Proteomes" id="UP000543579"/>
    </source>
</evidence>
<dbReference type="EMBL" id="JACHXY010000002">
    <property type="protein sequence ID" value="MBB3158291.1"/>
    <property type="molecule type" value="Genomic_DNA"/>
</dbReference>
<reference evidence="1 2" key="1">
    <citation type="submission" date="2020-08" db="EMBL/GenBank/DDBJ databases">
        <title>Genomic Encyclopedia of Type Strains, Phase III (KMG-III): the genomes of soil and plant-associated and newly described type strains.</title>
        <authorList>
            <person name="Whitman W."/>
        </authorList>
    </citation>
    <scope>NUCLEOTIDE SEQUENCE [LARGE SCALE GENOMIC DNA]</scope>
    <source>
        <strain evidence="1 2">CECT 8356</strain>
    </source>
</reference>